<accession>A0ABR1YA75</accession>
<evidence type="ECO:0000313" key="2">
    <source>
        <dbReference type="Proteomes" id="UP001492380"/>
    </source>
</evidence>
<evidence type="ECO:0000313" key="1">
    <source>
        <dbReference type="EMBL" id="KAK8223121.1"/>
    </source>
</evidence>
<keyword evidence="2" id="KW-1185">Reference proteome</keyword>
<comment type="caution">
    <text evidence="1">The sequence shown here is derived from an EMBL/GenBank/DDBJ whole genome shotgun (WGS) entry which is preliminary data.</text>
</comment>
<sequence length="227" mass="25662">MHGHLIYLISDRRAVGRVMMSLRERVSERARQSRRNRSCSCDGQCEYVGSTSRAPQFDGASQFLYSSRVRKKERERERGKLPAGTGTECLPLLLLSFYSACSSQTRAARRPGCEMDDTAARLAMSNRALEQAMQVDQAVRLSTTHTRTVSPAKVHKSQRKCLKAKGTDQEQWQTALPAPLTGTVLLSDFGHAKRDKTNHTRWSQPGAQRQLEIRVRRLARLHGLWTP</sequence>
<proteinExistence type="predicted"/>
<gene>
    <name evidence="1" type="ORF">HDK90DRAFT_499577</name>
</gene>
<organism evidence="1 2">
    <name type="scientific">Phyllosticta capitalensis</name>
    <dbReference type="NCBI Taxonomy" id="121624"/>
    <lineage>
        <taxon>Eukaryota</taxon>
        <taxon>Fungi</taxon>
        <taxon>Dikarya</taxon>
        <taxon>Ascomycota</taxon>
        <taxon>Pezizomycotina</taxon>
        <taxon>Dothideomycetes</taxon>
        <taxon>Dothideomycetes incertae sedis</taxon>
        <taxon>Botryosphaeriales</taxon>
        <taxon>Phyllostictaceae</taxon>
        <taxon>Phyllosticta</taxon>
    </lineage>
</organism>
<dbReference type="Proteomes" id="UP001492380">
    <property type="component" value="Unassembled WGS sequence"/>
</dbReference>
<name>A0ABR1YA75_9PEZI</name>
<dbReference type="EMBL" id="JBBWRZ010000014">
    <property type="protein sequence ID" value="KAK8223121.1"/>
    <property type="molecule type" value="Genomic_DNA"/>
</dbReference>
<protein>
    <submittedName>
        <fullName evidence="1">Uncharacterized protein</fullName>
    </submittedName>
</protein>
<reference evidence="1 2" key="1">
    <citation type="submission" date="2024-04" db="EMBL/GenBank/DDBJ databases">
        <title>Phyllosticta paracitricarpa is synonymous to the EU quarantine fungus P. citricarpa based on phylogenomic analyses.</title>
        <authorList>
            <consortium name="Lawrence Berkeley National Laboratory"/>
            <person name="Van Ingen-Buijs V.A."/>
            <person name="Van Westerhoven A.C."/>
            <person name="Haridas S."/>
            <person name="Skiadas P."/>
            <person name="Martin F."/>
            <person name="Groenewald J.Z."/>
            <person name="Crous P.W."/>
            <person name="Seidl M.F."/>
        </authorList>
    </citation>
    <scope>NUCLEOTIDE SEQUENCE [LARGE SCALE GENOMIC DNA]</scope>
    <source>
        <strain evidence="1 2">CBS 123374</strain>
    </source>
</reference>